<evidence type="ECO:0000259" key="1">
    <source>
        <dbReference type="Pfam" id="PF13568"/>
    </source>
</evidence>
<proteinExistence type="predicted"/>
<reference evidence="2 3" key="1">
    <citation type="submission" date="2018-03" db="EMBL/GenBank/DDBJ databases">
        <title>Phenotypic and genomic properties of Cyclonatronum proteinivorum gen. nov., sp. nov., a haloalkaliphilic bacteroidete from soda lakes possessing Na+-translocating rhodopsin.</title>
        <authorList>
            <person name="Toshchakov S.V."/>
            <person name="Korzhenkov A."/>
            <person name="Samarov N.I."/>
            <person name="Kublanov I.V."/>
            <person name="Muntyan M.S."/>
            <person name="Sorokin D.Y."/>
        </authorList>
    </citation>
    <scope>NUCLEOTIDE SEQUENCE [LARGE SCALE GENOMIC DNA]</scope>
    <source>
        <strain evidence="2 3">Omega</strain>
    </source>
</reference>
<dbReference type="Proteomes" id="UP000254808">
    <property type="component" value="Chromosome"/>
</dbReference>
<dbReference type="KEGG" id="cprv:CYPRO_0500"/>
<keyword evidence="3" id="KW-1185">Reference proteome</keyword>
<protein>
    <submittedName>
        <fullName evidence="2">Outer membrane protein beta-barrel domain-containing protein</fullName>
    </submittedName>
</protein>
<dbReference type="InterPro" id="IPR025665">
    <property type="entry name" value="Beta-barrel_OMP_2"/>
</dbReference>
<evidence type="ECO:0000313" key="3">
    <source>
        <dbReference type="Proteomes" id="UP000254808"/>
    </source>
</evidence>
<dbReference type="Pfam" id="PF13568">
    <property type="entry name" value="OMP_b-brl_2"/>
    <property type="match status" value="1"/>
</dbReference>
<accession>A0A345UH34</accession>
<dbReference type="AlphaFoldDB" id="A0A345UH34"/>
<organism evidence="2 3">
    <name type="scientific">Cyclonatronum proteinivorum</name>
    <dbReference type="NCBI Taxonomy" id="1457365"/>
    <lineage>
        <taxon>Bacteria</taxon>
        <taxon>Pseudomonadati</taxon>
        <taxon>Balneolota</taxon>
        <taxon>Balneolia</taxon>
        <taxon>Balneolales</taxon>
        <taxon>Cyclonatronaceae</taxon>
        <taxon>Cyclonatronum</taxon>
    </lineage>
</organism>
<name>A0A345UH34_9BACT</name>
<gene>
    <name evidence="2" type="ORF">CYPRO_0500</name>
</gene>
<evidence type="ECO:0000313" key="2">
    <source>
        <dbReference type="EMBL" id="AXI99785.1"/>
    </source>
</evidence>
<dbReference type="EMBL" id="CP027806">
    <property type="protein sequence ID" value="AXI99785.1"/>
    <property type="molecule type" value="Genomic_DNA"/>
</dbReference>
<feature type="domain" description="Outer membrane protein beta-barrel" evidence="1">
    <location>
        <begin position="35"/>
        <end position="220"/>
    </location>
</feature>
<sequence length="240" mass="27311">MQYLSGFLIVVCCLVCVKDVQAQTIYGKPFDLWLGFSVTNQTISYSGSDFAARNDQLDYKAGASLHVHLNWYFYPRLALRTGLTYQFFDWTFKDTEMPQTDETGNPTGNVIFSTMTRGFNIMYLGVPLHIRFHPYADHFYLTAGTDFWYKFRHKTGQIDTFLTGAEDGSLELLTSQRYSTPGFAEDFVIAGLAGLGFEFKAENLKFGVELNARRNLTPFFDRGGVTQNFTQYGLSLSLRL</sequence>